<keyword evidence="3" id="KW-1185">Reference proteome</keyword>
<name>A0A8J5VVZ4_ZIZPA</name>
<proteinExistence type="predicted"/>
<feature type="compositionally biased region" description="Gly residues" evidence="1">
    <location>
        <begin position="1"/>
        <end position="10"/>
    </location>
</feature>
<reference evidence="2" key="1">
    <citation type="journal article" date="2021" name="bioRxiv">
        <title>Whole Genome Assembly and Annotation of Northern Wild Rice, Zizania palustris L., Supports a Whole Genome Duplication in the Zizania Genus.</title>
        <authorList>
            <person name="Haas M."/>
            <person name="Kono T."/>
            <person name="Macchietto M."/>
            <person name="Millas R."/>
            <person name="McGilp L."/>
            <person name="Shao M."/>
            <person name="Duquette J."/>
            <person name="Hirsch C.N."/>
            <person name="Kimball J."/>
        </authorList>
    </citation>
    <scope>NUCLEOTIDE SEQUENCE</scope>
    <source>
        <tissue evidence="2">Fresh leaf tissue</tissue>
    </source>
</reference>
<gene>
    <name evidence="2" type="ORF">GUJ93_ZPchr0006g46417</name>
</gene>
<feature type="compositionally biased region" description="Basic and acidic residues" evidence="1">
    <location>
        <begin position="23"/>
        <end position="44"/>
    </location>
</feature>
<evidence type="ECO:0000256" key="1">
    <source>
        <dbReference type="SAM" id="MobiDB-lite"/>
    </source>
</evidence>
<organism evidence="2 3">
    <name type="scientific">Zizania palustris</name>
    <name type="common">Northern wild rice</name>
    <dbReference type="NCBI Taxonomy" id="103762"/>
    <lineage>
        <taxon>Eukaryota</taxon>
        <taxon>Viridiplantae</taxon>
        <taxon>Streptophyta</taxon>
        <taxon>Embryophyta</taxon>
        <taxon>Tracheophyta</taxon>
        <taxon>Spermatophyta</taxon>
        <taxon>Magnoliopsida</taxon>
        <taxon>Liliopsida</taxon>
        <taxon>Poales</taxon>
        <taxon>Poaceae</taxon>
        <taxon>BOP clade</taxon>
        <taxon>Oryzoideae</taxon>
        <taxon>Oryzeae</taxon>
        <taxon>Zizaniinae</taxon>
        <taxon>Zizania</taxon>
    </lineage>
</organism>
<comment type="caution">
    <text evidence="2">The sequence shown here is derived from an EMBL/GenBank/DDBJ whole genome shotgun (WGS) entry which is preliminary data.</text>
</comment>
<evidence type="ECO:0000313" key="3">
    <source>
        <dbReference type="Proteomes" id="UP000729402"/>
    </source>
</evidence>
<dbReference type="AlphaFoldDB" id="A0A8J5VVZ4"/>
<protein>
    <submittedName>
        <fullName evidence="2">Uncharacterized protein</fullName>
    </submittedName>
</protein>
<reference evidence="2" key="2">
    <citation type="submission" date="2021-02" db="EMBL/GenBank/DDBJ databases">
        <authorList>
            <person name="Kimball J.A."/>
            <person name="Haas M.W."/>
            <person name="Macchietto M."/>
            <person name="Kono T."/>
            <person name="Duquette J."/>
            <person name="Shao M."/>
        </authorList>
    </citation>
    <scope>NUCLEOTIDE SEQUENCE</scope>
    <source>
        <tissue evidence="2">Fresh leaf tissue</tissue>
    </source>
</reference>
<sequence length="86" mass="8923">MRGRVGIGGSRGDRGILSRKKTWREERRGEERRGEESGPGRRGGEGAGAGGAAGVVGGTERKLLEGPSYVWVGPPPCTGSSISSEN</sequence>
<dbReference type="Proteomes" id="UP000729402">
    <property type="component" value="Unassembled WGS sequence"/>
</dbReference>
<feature type="compositionally biased region" description="Gly residues" evidence="1">
    <location>
        <begin position="45"/>
        <end position="57"/>
    </location>
</feature>
<dbReference type="EMBL" id="JAAALK010000283">
    <property type="protein sequence ID" value="KAG8073696.1"/>
    <property type="molecule type" value="Genomic_DNA"/>
</dbReference>
<evidence type="ECO:0000313" key="2">
    <source>
        <dbReference type="EMBL" id="KAG8073696.1"/>
    </source>
</evidence>
<feature type="region of interest" description="Disordered" evidence="1">
    <location>
        <begin position="1"/>
        <end position="86"/>
    </location>
</feature>
<accession>A0A8J5VVZ4</accession>